<evidence type="ECO:0000256" key="14">
    <source>
        <dbReference type="ARBA" id="ARBA00022840"/>
    </source>
</evidence>
<organism evidence="20 21">
    <name type="scientific">Geoalkalibacter ferrihydriticus DSM 17813</name>
    <dbReference type="NCBI Taxonomy" id="1121915"/>
    <lineage>
        <taxon>Bacteria</taxon>
        <taxon>Pseudomonadati</taxon>
        <taxon>Thermodesulfobacteriota</taxon>
        <taxon>Desulfuromonadia</taxon>
        <taxon>Desulfuromonadales</taxon>
        <taxon>Geoalkalibacteraceae</taxon>
        <taxon>Geoalkalibacter</taxon>
    </lineage>
</organism>
<dbReference type="GO" id="GO:0005524">
    <property type="term" value="F:ATP binding"/>
    <property type="evidence" value="ECO:0007669"/>
    <property type="project" value="UniProtKB-KW"/>
</dbReference>
<protein>
    <recommendedName>
        <fullName evidence="16">Adenosylcobinamide kinase</fullName>
        <ecNumber evidence="8">2.7.1.156</ecNumber>
        <ecNumber evidence="9">2.7.7.62</ecNumber>
    </recommendedName>
    <alternativeName>
        <fullName evidence="17">Adenosylcobinamide-phosphate guanylyltransferase</fullName>
    </alternativeName>
</protein>
<evidence type="ECO:0000256" key="17">
    <source>
        <dbReference type="ARBA" id="ARBA00030571"/>
    </source>
</evidence>
<dbReference type="PANTHER" id="PTHR34848">
    <property type="match status" value="1"/>
</dbReference>
<comment type="pathway">
    <text evidence="5">Cofactor biosynthesis; adenosylcobalamin biosynthesis; adenosylcobalamin from cob(II)yrinate a,c-diamide: step 6/7.</text>
</comment>
<evidence type="ECO:0000256" key="7">
    <source>
        <dbReference type="ARBA" id="ARBA00007490"/>
    </source>
</evidence>
<comment type="catalytic activity">
    <reaction evidence="3">
        <text>adenosylcob(III)inamide + GTP = adenosylcob(III)inamide phosphate + GDP + H(+)</text>
        <dbReference type="Rhea" id="RHEA:15765"/>
        <dbReference type="ChEBI" id="CHEBI:2480"/>
        <dbReference type="ChEBI" id="CHEBI:15378"/>
        <dbReference type="ChEBI" id="CHEBI:37565"/>
        <dbReference type="ChEBI" id="CHEBI:58189"/>
        <dbReference type="ChEBI" id="CHEBI:58502"/>
        <dbReference type="EC" id="2.7.1.156"/>
    </reaction>
</comment>
<keyword evidence="14" id="KW-0067">ATP-binding</keyword>
<name>A0A0C2ECL2_9BACT</name>
<evidence type="ECO:0000256" key="12">
    <source>
        <dbReference type="ARBA" id="ARBA00022741"/>
    </source>
</evidence>
<evidence type="ECO:0000256" key="13">
    <source>
        <dbReference type="ARBA" id="ARBA00022777"/>
    </source>
</evidence>
<dbReference type="UniPathway" id="UPA00148">
    <property type="reaction ID" value="UER00236"/>
</dbReference>
<feature type="active site" description="GMP-histidine intermediate" evidence="18">
    <location>
        <position position="50"/>
    </location>
</feature>
<evidence type="ECO:0000256" key="3">
    <source>
        <dbReference type="ARBA" id="ARBA00001522"/>
    </source>
</evidence>
<keyword evidence="13" id="KW-0418">Kinase</keyword>
<gene>
    <name evidence="20" type="ORF">GFER_12055</name>
</gene>
<evidence type="ECO:0000256" key="1">
    <source>
        <dbReference type="ARBA" id="ARBA00000312"/>
    </source>
</evidence>
<dbReference type="NCBIfam" id="NF004469">
    <property type="entry name" value="PRK05800.1"/>
    <property type="match status" value="1"/>
</dbReference>
<dbReference type="EC" id="2.7.7.62" evidence="9"/>
<evidence type="ECO:0000313" key="21">
    <source>
        <dbReference type="Proteomes" id="UP000035068"/>
    </source>
</evidence>
<feature type="binding site" evidence="19">
    <location>
        <begin position="51"/>
        <end position="54"/>
    </location>
    <ligand>
        <name>GTP</name>
        <dbReference type="ChEBI" id="CHEBI:37565"/>
    </ligand>
</feature>
<dbReference type="GO" id="GO:0008820">
    <property type="term" value="F:cobinamide phosphate guanylyltransferase activity"/>
    <property type="evidence" value="ECO:0007669"/>
    <property type="project" value="UniProtKB-EC"/>
</dbReference>
<evidence type="ECO:0000256" key="11">
    <source>
        <dbReference type="ARBA" id="ARBA00022679"/>
    </source>
</evidence>
<dbReference type="AlphaFoldDB" id="A0A0C2ECL2"/>
<dbReference type="Gene3D" id="3.40.50.300">
    <property type="entry name" value="P-loop containing nucleotide triphosphate hydrolases"/>
    <property type="match status" value="1"/>
</dbReference>
<dbReference type="Proteomes" id="UP000035068">
    <property type="component" value="Unassembled WGS sequence"/>
</dbReference>
<evidence type="ECO:0000256" key="8">
    <source>
        <dbReference type="ARBA" id="ARBA00012016"/>
    </source>
</evidence>
<proteinExistence type="inferred from homology"/>
<keyword evidence="21" id="KW-1185">Reference proteome</keyword>
<dbReference type="PIRSF" id="PIRSF006135">
    <property type="entry name" value="CobU"/>
    <property type="match status" value="1"/>
</dbReference>
<keyword evidence="10" id="KW-0169">Cobalamin biosynthesis</keyword>
<evidence type="ECO:0000256" key="16">
    <source>
        <dbReference type="ARBA" id="ARBA00029570"/>
    </source>
</evidence>
<evidence type="ECO:0000256" key="4">
    <source>
        <dbReference type="ARBA" id="ARBA00003889"/>
    </source>
</evidence>
<keyword evidence="15 19" id="KW-0342">GTP-binding</keyword>
<dbReference type="Pfam" id="PF02283">
    <property type="entry name" value="CobU"/>
    <property type="match status" value="1"/>
</dbReference>
<feature type="binding site" evidence="19">
    <location>
        <position position="62"/>
    </location>
    <ligand>
        <name>GTP</name>
        <dbReference type="ChEBI" id="CHEBI:37565"/>
    </ligand>
</feature>
<accession>A0A0C2ECL2</accession>
<comment type="caution">
    <text evidence="20">The sequence shown here is derived from an EMBL/GenBank/DDBJ whole genome shotgun (WGS) entry which is preliminary data.</text>
</comment>
<comment type="catalytic activity">
    <reaction evidence="2">
        <text>adenosylcob(III)inamide phosphate + GTP + H(+) = adenosylcob(III)inamide-GDP + diphosphate</text>
        <dbReference type="Rhea" id="RHEA:22712"/>
        <dbReference type="ChEBI" id="CHEBI:15378"/>
        <dbReference type="ChEBI" id="CHEBI:33019"/>
        <dbReference type="ChEBI" id="CHEBI:37565"/>
        <dbReference type="ChEBI" id="CHEBI:58502"/>
        <dbReference type="ChEBI" id="CHEBI:60487"/>
        <dbReference type="EC" id="2.7.7.62"/>
    </reaction>
</comment>
<dbReference type="PANTHER" id="PTHR34848:SF1">
    <property type="entry name" value="BIFUNCTIONAL ADENOSYLCOBALAMIN BIOSYNTHESIS PROTEIN COBU"/>
    <property type="match status" value="1"/>
</dbReference>
<evidence type="ECO:0000256" key="5">
    <source>
        <dbReference type="ARBA" id="ARBA00004692"/>
    </source>
</evidence>
<evidence type="ECO:0000256" key="6">
    <source>
        <dbReference type="ARBA" id="ARBA00005159"/>
    </source>
</evidence>
<reference evidence="20 21" key="1">
    <citation type="submission" date="2014-12" db="EMBL/GenBank/DDBJ databases">
        <title>Genomes of Geoalkalibacter ferrihydriticus and Geoalkalibacter subterraneus, two haloalkaliphilic metal-reducing members of the Geobacteraceae.</title>
        <authorList>
            <person name="Badalamenti J.P."/>
            <person name="Torres C.I."/>
            <person name="Krajmalnik-Brown R."/>
            <person name="Bond D.R."/>
        </authorList>
    </citation>
    <scope>NUCLEOTIDE SEQUENCE [LARGE SCALE GENOMIC DNA]</scope>
    <source>
        <strain evidence="20 21">DSM 17813</strain>
    </source>
</reference>
<dbReference type="InterPro" id="IPR003203">
    <property type="entry name" value="CobU/CobP"/>
</dbReference>
<dbReference type="GO" id="GO:0043752">
    <property type="term" value="F:adenosylcobinamide kinase activity"/>
    <property type="evidence" value="ECO:0007669"/>
    <property type="project" value="UniProtKB-EC"/>
</dbReference>
<evidence type="ECO:0000256" key="15">
    <source>
        <dbReference type="ARBA" id="ARBA00023134"/>
    </source>
</evidence>
<comment type="catalytic activity">
    <reaction evidence="1">
        <text>adenosylcob(III)inamide + ATP = adenosylcob(III)inamide phosphate + ADP + H(+)</text>
        <dbReference type="Rhea" id="RHEA:15769"/>
        <dbReference type="ChEBI" id="CHEBI:2480"/>
        <dbReference type="ChEBI" id="CHEBI:15378"/>
        <dbReference type="ChEBI" id="CHEBI:30616"/>
        <dbReference type="ChEBI" id="CHEBI:58502"/>
        <dbReference type="ChEBI" id="CHEBI:456216"/>
        <dbReference type="EC" id="2.7.1.156"/>
    </reaction>
</comment>
<evidence type="ECO:0000256" key="19">
    <source>
        <dbReference type="PIRSR" id="PIRSR006135-2"/>
    </source>
</evidence>
<feature type="binding site" evidence="19">
    <location>
        <begin position="34"/>
        <end position="36"/>
    </location>
    <ligand>
        <name>GTP</name>
        <dbReference type="ChEBI" id="CHEBI:37565"/>
    </ligand>
</feature>
<keyword evidence="11" id="KW-0808">Transferase</keyword>
<dbReference type="GO" id="GO:0009236">
    <property type="term" value="P:cobalamin biosynthetic process"/>
    <property type="evidence" value="ECO:0007669"/>
    <property type="project" value="UniProtKB-UniPathway"/>
</dbReference>
<sequence>MARTVFITGGARSGKSTFAQQQAEACPGPLLYLAAARVEDAEMAARIQAHRAVRGARWQTLEEPLEIVRALSGACGYGAVLFDCVTLWLSNLLFHHQEDQTLILNAVDQLAATLTQLEIPVFIVSNEVGSGIVPENRLARLFRDLAGTANQRLAAVADEAWLVAAGCPLRLK</sequence>
<dbReference type="CDD" id="cd00544">
    <property type="entry name" value="CobU"/>
    <property type="match status" value="1"/>
</dbReference>
<evidence type="ECO:0000256" key="18">
    <source>
        <dbReference type="PIRSR" id="PIRSR006135-1"/>
    </source>
</evidence>
<evidence type="ECO:0000313" key="20">
    <source>
        <dbReference type="EMBL" id="KIH76328.1"/>
    </source>
</evidence>
<feature type="binding site" evidence="19">
    <location>
        <begin position="9"/>
        <end position="16"/>
    </location>
    <ligand>
        <name>GTP</name>
        <dbReference type="ChEBI" id="CHEBI:37565"/>
    </ligand>
</feature>
<dbReference type="RefSeq" id="WP_040099904.1">
    <property type="nucleotide sequence ID" value="NZ_JWJD01000004.1"/>
</dbReference>
<comment type="similarity">
    <text evidence="7">Belongs to the CobU/CobP family.</text>
</comment>
<dbReference type="EMBL" id="JWJD01000004">
    <property type="protein sequence ID" value="KIH76328.1"/>
    <property type="molecule type" value="Genomic_DNA"/>
</dbReference>
<dbReference type="SUPFAM" id="SSF52540">
    <property type="entry name" value="P-loop containing nucleoside triphosphate hydrolases"/>
    <property type="match status" value="1"/>
</dbReference>
<dbReference type="EC" id="2.7.1.156" evidence="8"/>
<dbReference type="InterPro" id="IPR027417">
    <property type="entry name" value="P-loop_NTPase"/>
</dbReference>
<keyword evidence="12 19" id="KW-0547">Nucleotide-binding</keyword>
<evidence type="ECO:0000256" key="2">
    <source>
        <dbReference type="ARBA" id="ARBA00000711"/>
    </source>
</evidence>
<evidence type="ECO:0000256" key="9">
    <source>
        <dbReference type="ARBA" id="ARBA00012523"/>
    </source>
</evidence>
<evidence type="ECO:0000256" key="10">
    <source>
        <dbReference type="ARBA" id="ARBA00022573"/>
    </source>
</evidence>
<comment type="pathway">
    <text evidence="6">Cofactor biosynthesis; adenosylcobalamin biosynthesis; adenosylcobalamin from cob(II)yrinate a,c-diamide: step 5/7.</text>
</comment>
<feature type="binding site" evidence="19">
    <location>
        <position position="83"/>
    </location>
    <ligand>
        <name>GTP</name>
        <dbReference type="ChEBI" id="CHEBI:37565"/>
    </ligand>
</feature>
<dbReference type="GO" id="GO:0005525">
    <property type="term" value="F:GTP binding"/>
    <property type="evidence" value="ECO:0007669"/>
    <property type="project" value="UniProtKB-KW"/>
</dbReference>
<comment type="function">
    <text evidence="4">Catalyzes ATP-dependent phosphorylation of adenosylcobinamide and addition of GMP to adenosylcobinamide phosphate.</text>
</comment>